<dbReference type="InterPro" id="IPR011711">
    <property type="entry name" value="GntR_C"/>
</dbReference>
<accession>A0A173XXB5</accession>
<dbReference type="RefSeq" id="WP_055199647.1">
    <property type="nucleotide sequence ID" value="NZ_BTHH01000002.1"/>
</dbReference>
<dbReference type="GO" id="GO:0003677">
    <property type="term" value="F:DNA binding"/>
    <property type="evidence" value="ECO:0007669"/>
    <property type="project" value="UniProtKB-KW"/>
</dbReference>
<name>A0A173XXB5_9FIRM</name>
<proteinExistence type="predicted"/>
<dbReference type="InterPro" id="IPR000524">
    <property type="entry name" value="Tscrpt_reg_HTH_GntR"/>
</dbReference>
<sequence length="218" mass="25541">MKKETLKQHAYNIIKDKIINCEYAPSALLNEEMLKEDVQASRTPIRDALGRLEQEGLVTILPKKGIMVAPLTIREINMVHEARTLIEPFSILHYGNKISDEIYQNYFRIFQRDTTNVSDLNEYYETDKQFHQMFIDATGNDYLISTYERIAQQNTRLRIYSGRKSRNRLLASQQEHLKIVEYCLKQDWTLASKAMEEHLYHSKEASFEAAFHADSMTI</sequence>
<dbReference type="GO" id="GO:0003700">
    <property type="term" value="F:DNA-binding transcription factor activity"/>
    <property type="evidence" value="ECO:0007669"/>
    <property type="project" value="InterPro"/>
</dbReference>
<dbReference type="SUPFAM" id="SSF48008">
    <property type="entry name" value="GntR ligand-binding domain-like"/>
    <property type="match status" value="1"/>
</dbReference>
<dbReference type="SMART" id="SM00895">
    <property type="entry name" value="FCD"/>
    <property type="match status" value="1"/>
</dbReference>
<dbReference type="EMBL" id="CYZN01000003">
    <property type="protein sequence ID" value="CUN56249.1"/>
    <property type="molecule type" value="Genomic_DNA"/>
</dbReference>
<evidence type="ECO:0000256" key="1">
    <source>
        <dbReference type="ARBA" id="ARBA00023015"/>
    </source>
</evidence>
<dbReference type="PANTHER" id="PTHR43537">
    <property type="entry name" value="TRANSCRIPTIONAL REGULATOR, GNTR FAMILY"/>
    <property type="match status" value="1"/>
</dbReference>
<keyword evidence="1" id="KW-0805">Transcription regulation</keyword>
<evidence type="ECO:0000313" key="6">
    <source>
        <dbReference type="Proteomes" id="UP000095431"/>
    </source>
</evidence>
<gene>
    <name evidence="5" type="primary">ydfH_1</name>
    <name evidence="5" type="ORF">ERS852478_00464</name>
</gene>
<dbReference type="SMART" id="SM00345">
    <property type="entry name" value="HTH_GNTR"/>
    <property type="match status" value="1"/>
</dbReference>
<evidence type="ECO:0000313" key="5">
    <source>
        <dbReference type="EMBL" id="CUN56249.1"/>
    </source>
</evidence>
<dbReference type="InterPro" id="IPR036388">
    <property type="entry name" value="WH-like_DNA-bd_sf"/>
</dbReference>
<dbReference type="PROSITE" id="PS50949">
    <property type="entry name" value="HTH_GNTR"/>
    <property type="match status" value="1"/>
</dbReference>
<dbReference type="Pfam" id="PF07729">
    <property type="entry name" value="FCD"/>
    <property type="match status" value="1"/>
</dbReference>
<keyword evidence="3" id="KW-0804">Transcription</keyword>
<dbReference type="Gene3D" id="1.10.10.10">
    <property type="entry name" value="Winged helix-like DNA-binding domain superfamily/Winged helix DNA-binding domain"/>
    <property type="match status" value="1"/>
</dbReference>
<protein>
    <submittedName>
        <fullName evidence="5">Uncharacterized HTH-type transcriptional regulator ydfH</fullName>
    </submittedName>
</protein>
<dbReference type="InterPro" id="IPR036390">
    <property type="entry name" value="WH_DNA-bd_sf"/>
</dbReference>
<dbReference type="AlphaFoldDB" id="A0A173XXB5"/>
<evidence type="ECO:0000256" key="3">
    <source>
        <dbReference type="ARBA" id="ARBA00023163"/>
    </source>
</evidence>
<evidence type="ECO:0000256" key="2">
    <source>
        <dbReference type="ARBA" id="ARBA00023125"/>
    </source>
</evidence>
<dbReference type="InterPro" id="IPR008920">
    <property type="entry name" value="TF_FadR/GntR_C"/>
</dbReference>
<organism evidence="5 6">
    <name type="scientific">Blautia wexlerae</name>
    <dbReference type="NCBI Taxonomy" id="418240"/>
    <lineage>
        <taxon>Bacteria</taxon>
        <taxon>Bacillati</taxon>
        <taxon>Bacillota</taxon>
        <taxon>Clostridia</taxon>
        <taxon>Lachnospirales</taxon>
        <taxon>Lachnospiraceae</taxon>
        <taxon>Blautia</taxon>
    </lineage>
</organism>
<dbReference type="Gene3D" id="1.20.120.530">
    <property type="entry name" value="GntR ligand-binding domain-like"/>
    <property type="match status" value="1"/>
</dbReference>
<evidence type="ECO:0000259" key="4">
    <source>
        <dbReference type="PROSITE" id="PS50949"/>
    </source>
</evidence>
<reference evidence="5 6" key="1">
    <citation type="submission" date="2015-09" db="EMBL/GenBank/DDBJ databases">
        <authorList>
            <consortium name="Pathogen Informatics"/>
        </authorList>
    </citation>
    <scope>NUCLEOTIDE SEQUENCE [LARGE SCALE GENOMIC DNA]</scope>
    <source>
        <strain evidence="5 6">2789STDY5834863</strain>
    </source>
</reference>
<feature type="domain" description="HTH gntR-type" evidence="4">
    <location>
        <begin position="4"/>
        <end position="71"/>
    </location>
</feature>
<dbReference type="PANTHER" id="PTHR43537:SF24">
    <property type="entry name" value="GLUCONATE OPERON TRANSCRIPTIONAL REPRESSOR"/>
    <property type="match status" value="1"/>
</dbReference>
<dbReference type="Proteomes" id="UP000095431">
    <property type="component" value="Unassembled WGS sequence"/>
</dbReference>
<keyword evidence="2" id="KW-0238">DNA-binding</keyword>
<dbReference type="SUPFAM" id="SSF46785">
    <property type="entry name" value="Winged helix' DNA-binding domain"/>
    <property type="match status" value="1"/>
</dbReference>
<dbReference type="Pfam" id="PF00392">
    <property type="entry name" value="GntR"/>
    <property type="match status" value="1"/>
</dbReference>